<dbReference type="Pfam" id="PF01551">
    <property type="entry name" value="Peptidase_M23"/>
    <property type="match status" value="1"/>
</dbReference>
<organism evidence="3 4">
    <name type="scientific">Candidatus Berkelbacteria bacterium Licking1014_7</name>
    <dbReference type="NCBI Taxonomy" id="2017147"/>
    <lineage>
        <taxon>Bacteria</taxon>
        <taxon>Candidatus Berkelbacteria</taxon>
    </lineage>
</organism>
<proteinExistence type="predicted"/>
<protein>
    <submittedName>
        <fullName evidence="3">Peptidase m23</fullName>
    </submittedName>
</protein>
<keyword evidence="1" id="KW-0812">Transmembrane</keyword>
<name>A0A554LI35_9BACT</name>
<dbReference type="InterPro" id="IPR050570">
    <property type="entry name" value="Cell_wall_metabolism_enzyme"/>
</dbReference>
<dbReference type="PANTHER" id="PTHR21666:SF285">
    <property type="entry name" value="M23 FAMILY METALLOPEPTIDASE"/>
    <property type="match status" value="1"/>
</dbReference>
<evidence type="ECO:0000313" key="4">
    <source>
        <dbReference type="Proteomes" id="UP000315689"/>
    </source>
</evidence>
<dbReference type="CDD" id="cd12797">
    <property type="entry name" value="M23_peptidase"/>
    <property type="match status" value="1"/>
</dbReference>
<evidence type="ECO:0000313" key="3">
    <source>
        <dbReference type="EMBL" id="TSC92532.1"/>
    </source>
</evidence>
<keyword evidence="1" id="KW-0472">Membrane</keyword>
<dbReference type="PANTHER" id="PTHR21666">
    <property type="entry name" value="PEPTIDASE-RELATED"/>
    <property type="match status" value="1"/>
</dbReference>
<dbReference type="EMBL" id="VMGK01000022">
    <property type="protein sequence ID" value="TSC92532.1"/>
    <property type="molecule type" value="Genomic_DNA"/>
</dbReference>
<sequence>MKKIISLIFIVLIIGAGIYYWDYSKKNRPIPSNAVNMEYPLKDGSFTVIQSGKFGDVHTAPIEQYAMDIIKDGGIKSWFQFRKAGLESNASFGTPVYSPCFGNVKSVTNDFPDILIGIEGKPSEANRVQIGCNGFNVLLVHFKKGSIAVKEGETVQIGQKVAEIGNSGRSAEPHLHIHVFKTNIATDTKIPLPITFNGKYFFRGDGFEN</sequence>
<dbReference type="GO" id="GO:0004222">
    <property type="term" value="F:metalloendopeptidase activity"/>
    <property type="evidence" value="ECO:0007669"/>
    <property type="project" value="TreeGrafter"/>
</dbReference>
<keyword evidence="1" id="KW-1133">Transmembrane helix</keyword>
<accession>A0A554LI35</accession>
<evidence type="ECO:0000259" key="2">
    <source>
        <dbReference type="Pfam" id="PF01551"/>
    </source>
</evidence>
<dbReference type="SUPFAM" id="SSF51261">
    <property type="entry name" value="Duplicated hybrid motif"/>
    <property type="match status" value="1"/>
</dbReference>
<comment type="caution">
    <text evidence="3">The sequence shown here is derived from an EMBL/GenBank/DDBJ whole genome shotgun (WGS) entry which is preliminary data.</text>
</comment>
<dbReference type="InterPro" id="IPR011055">
    <property type="entry name" value="Dup_hybrid_motif"/>
</dbReference>
<feature type="domain" description="M23ase beta-sheet core" evidence="2">
    <location>
        <begin position="84"/>
        <end position="185"/>
    </location>
</feature>
<feature type="transmembrane region" description="Helical" evidence="1">
    <location>
        <begin position="5"/>
        <end position="21"/>
    </location>
</feature>
<dbReference type="Proteomes" id="UP000315689">
    <property type="component" value="Unassembled WGS sequence"/>
</dbReference>
<dbReference type="AlphaFoldDB" id="A0A554LI35"/>
<gene>
    <name evidence="3" type="ORF">CEN89_626</name>
</gene>
<dbReference type="InterPro" id="IPR016047">
    <property type="entry name" value="M23ase_b-sheet_dom"/>
</dbReference>
<dbReference type="Gene3D" id="2.70.70.10">
    <property type="entry name" value="Glucose Permease (Domain IIA)"/>
    <property type="match status" value="1"/>
</dbReference>
<reference evidence="3 4" key="1">
    <citation type="submission" date="2017-07" db="EMBL/GenBank/DDBJ databases">
        <title>Mechanisms for carbon and nitrogen cycling indicate functional differentiation within the Candidate Phyla Radiation.</title>
        <authorList>
            <person name="Danczak R.E."/>
            <person name="Johnston M.D."/>
            <person name="Kenah C."/>
            <person name="Slattery M."/>
            <person name="Wrighton K.C."/>
            <person name="Wilkins M.J."/>
        </authorList>
    </citation>
    <scope>NUCLEOTIDE SEQUENCE [LARGE SCALE GENOMIC DNA]</scope>
    <source>
        <strain evidence="3">Licking1014_7</strain>
    </source>
</reference>
<evidence type="ECO:0000256" key="1">
    <source>
        <dbReference type="SAM" id="Phobius"/>
    </source>
</evidence>